<accession>I3SB22</accession>
<dbReference type="AlphaFoldDB" id="I3SB22"/>
<protein>
    <submittedName>
        <fullName evidence="1">Uncharacterized protein</fullName>
    </submittedName>
</protein>
<name>I3SB22_LOTJA</name>
<sequence length="84" mass="9683">MQICLHGKLHLMMRNWTIALLASHDDQASSFVENLKALTCLLFLCYVTLVDLDYVFMLYICVEDGKVDLRDMFKGFWCSTEGVV</sequence>
<evidence type="ECO:0000313" key="1">
    <source>
        <dbReference type="EMBL" id="AFK37464.1"/>
    </source>
</evidence>
<dbReference type="EMBL" id="BT137669">
    <property type="protein sequence ID" value="AFK37464.1"/>
    <property type="molecule type" value="mRNA"/>
</dbReference>
<organism evidence="1">
    <name type="scientific">Lotus japonicus</name>
    <name type="common">Lotus corniculatus var. japonicus</name>
    <dbReference type="NCBI Taxonomy" id="34305"/>
    <lineage>
        <taxon>Eukaryota</taxon>
        <taxon>Viridiplantae</taxon>
        <taxon>Streptophyta</taxon>
        <taxon>Embryophyta</taxon>
        <taxon>Tracheophyta</taxon>
        <taxon>Spermatophyta</taxon>
        <taxon>Magnoliopsida</taxon>
        <taxon>eudicotyledons</taxon>
        <taxon>Gunneridae</taxon>
        <taxon>Pentapetalae</taxon>
        <taxon>rosids</taxon>
        <taxon>fabids</taxon>
        <taxon>Fabales</taxon>
        <taxon>Fabaceae</taxon>
        <taxon>Papilionoideae</taxon>
        <taxon>50 kb inversion clade</taxon>
        <taxon>NPAAA clade</taxon>
        <taxon>Hologalegina</taxon>
        <taxon>robinioid clade</taxon>
        <taxon>Loteae</taxon>
        <taxon>Lotus</taxon>
    </lineage>
</organism>
<reference evidence="1" key="1">
    <citation type="submission" date="2012-05" db="EMBL/GenBank/DDBJ databases">
        <authorList>
            <person name="Krishnakumar V."/>
            <person name="Cheung F."/>
            <person name="Xiao Y."/>
            <person name="Chan A."/>
            <person name="Moskal W.A."/>
            <person name="Town C.D."/>
        </authorList>
    </citation>
    <scope>NUCLEOTIDE SEQUENCE</scope>
</reference>
<proteinExistence type="evidence at transcript level"/>